<gene>
    <name evidence="2" type="ORF">LAL4801_01418</name>
</gene>
<sequence length="178" mass="19517">MLVPRQPVPGLTVETLSSGTFDLSKDNADFATLVVFYRGLHCPICATYLKELGRLTADFAAKGVKTIAISSDDKDRAEKMAEKVGHADLRFGYDLPLSVAREWGLYVSTSRGTTSIGIEEPALFSEPGVFLVRPDGTLYFASVQTMPFVRPHFQEMVGALDFVQKNDYPARGEYTGAV</sequence>
<organism evidence="2 3">
    <name type="scientific">Roseibium aggregatum</name>
    <dbReference type="NCBI Taxonomy" id="187304"/>
    <lineage>
        <taxon>Bacteria</taxon>
        <taxon>Pseudomonadati</taxon>
        <taxon>Pseudomonadota</taxon>
        <taxon>Alphaproteobacteria</taxon>
        <taxon>Hyphomicrobiales</taxon>
        <taxon>Stappiaceae</taxon>
        <taxon>Roseibium</taxon>
    </lineage>
</organism>
<evidence type="ECO:0000313" key="3">
    <source>
        <dbReference type="Proteomes" id="UP000048926"/>
    </source>
</evidence>
<dbReference type="Proteomes" id="UP000048926">
    <property type="component" value="Unassembled WGS sequence"/>
</dbReference>
<dbReference type="CDD" id="cd02970">
    <property type="entry name" value="PRX_like2"/>
    <property type="match status" value="1"/>
</dbReference>
<keyword evidence="3" id="KW-1185">Reference proteome</keyword>
<dbReference type="GO" id="GO:0016491">
    <property type="term" value="F:oxidoreductase activity"/>
    <property type="evidence" value="ECO:0007669"/>
    <property type="project" value="InterPro"/>
</dbReference>
<feature type="domain" description="Thioredoxin" evidence="1">
    <location>
        <begin position="2"/>
        <end position="165"/>
    </location>
</feature>
<dbReference type="InterPro" id="IPR000866">
    <property type="entry name" value="AhpC/TSA"/>
</dbReference>
<dbReference type="OrthoDB" id="9809746at2"/>
<protein>
    <submittedName>
        <fullName evidence="2">AhpC/TSA family protein</fullName>
    </submittedName>
</protein>
<accession>A0A0M6XYP9</accession>
<dbReference type="AlphaFoldDB" id="A0A0M6XYP9"/>
<dbReference type="GO" id="GO:0016209">
    <property type="term" value="F:antioxidant activity"/>
    <property type="evidence" value="ECO:0007669"/>
    <property type="project" value="InterPro"/>
</dbReference>
<dbReference type="PROSITE" id="PS51352">
    <property type="entry name" value="THIOREDOXIN_2"/>
    <property type="match status" value="1"/>
</dbReference>
<name>A0A0M6XYP9_9HYPH</name>
<dbReference type="EMBL" id="CXST01000001">
    <property type="protein sequence ID" value="CTQ42981.1"/>
    <property type="molecule type" value="Genomic_DNA"/>
</dbReference>
<dbReference type="RefSeq" id="WP_055655058.1">
    <property type="nucleotide sequence ID" value="NZ_CXST01000001.1"/>
</dbReference>
<dbReference type="Pfam" id="PF00578">
    <property type="entry name" value="AhpC-TSA"/>
    <property type="match status" value="1"/>
</dbReference>
<reference evidence="3" key="1">
    <citation type="submission" date="2015-07" db="EMBL/GenBank/DDBJ databases">
        <authorList>
            <person name="Rodrigo-Torres Lidia"/>
            <person name="Arahal R.David."/>
        </authorList>
    </citation>
    <scope>NUCLEOTIDE SEQUENCE [LARGE SCALE GENOMIC DNA]</scope>
    <source>
        <strain evidence="3">CECT 4801</strain>
    </source>
</reference>
<dbReference type="InterPro" id="IPR013766">
    <property type="entry name" value="Thioredoxin_domain"/>
</dbReference>
<evidence type="ECO:0000259" key="1">
    <source>
        <dbReference type="PROSITE" id="PS51352"/>
    </source>
</evidence>
<dbReference type="InterPro" id="IPR036249">
    <property type="entry name" value="Thioredoxin-like_sf"/>
</dbReference>
<dbReference type="STRING" id="187304.B0E33_23115"/>
<dbReference type="Gene3D" id="3.40.30.10">
    <property type="entry name" value="Glutaredoxin"/>
    <property type="match status" value="1"/>
</dbReference>
<proteinExistence type="predicted"/>
<evidence type="ECO:0000313" key="2">
    <source>
        <dbReference type="EMBL" id="CTQ42981.1"/>
    </source>
</evidence>
<dbReference type="SUPFAM" id="SSF52833">
    <property type="entry name" value="Thioredoxin-like"/>
    <property type="match status" value="1"/>
</dbReference>